<evidence type="ECO:0000313" key="2">
    <source>
        <dbReference type="EMBL" id="SFM36640.1"/>
    </source>
</evidence>
<accession>A0A1I4QAK0</accession>
<dbReference type="RefSeq" id="WP_246025363.1">
    <property type="nucleotide sequence ID" value="NZ_FOUP01000001.1"/>
</dbReference>
<dbReference type="EMBL" id="RBXX01000002">
    <property type="protein sequence ID" value="RKT84830.1"/>
    <property type="molecule type" value="Genomic_DNA"/>
</dbReference>
<reference evidence="2 3" key="1">
    <citation type="submission" date="2016-10" db="EMBL/GenBank/DDBJ databases">
        <authorList>
            <person name="de Groot N.N."/>
        </authorList>
    </citation>
    <scope>NUCLEOTIDE SEQUENCE [LARGE SCALE GENOMIC DNA]</scope>
    <source>
        <strain evidence="2 3">CPCC 201259</strain>
    </source>
</reference>
<dbReference type="Proteomes" id="UP000270697">
    <property type="component" value="Unassembled WGS sequence"/>
</dbReference>
<dbReference type="Proteomes" id="UP000199398">
    <property type="component" value="Unassembled WGS sequence"/>
</dbReference>
<dbReference type="AlphaFoldDB" id="A0A1I4QAK0"/>
<organism evidence="2 3">
    <name type="scientific">Saccharopolyspora antimicrobica</name>
    <dbReference type="NCBI Taxonomy" id="455193"/>
    <lineage>
        <taxon>Bacteria</taxon>
        <taxon>Bacillati</taxon>
        <taxon>Actinomycetota</taxon>
        <taxon>Actinomycetes</taxon>
        <taxon>Pseudonocardiales</taxon>
        <taxon>Pseudonocardiaceae</taxon>
        <taxon>Saccharopolyspora</taxon>
    </lineage>
</organism>
<sequence>MTSPDSDTTWDRATVLGPFPLPAIDDAMRDRARKLAGKARWLIFEDPAAPVDQPVAKSAIQGGYEVDEAGELTGRYKISPLYRPSEQVAGLLLDTIVDTVLWRALHGYNPLGYLVDTLFRTELALYSSHEGDTQLHITRDRQGLPELTAFTSPARLPTSWAHHHLVPGWTLIDTMGGGPVFLNLNPATPLSLKIMIRDWALLLTDRSKQGRDLGPIPFGDHFG</sequence>
<keyword evidence="4" id="KW-1185">Reference proteome</keyword>
<reference evidence="1 4" key="2">
    <citation type="submission" date="2018-10" db="EMBL/GenBank/DDBJ databases">
        <title>Sequencing the genomes of 1000 actinobacteria strains.</title>
        <authorList>
            <person name="Klenk H.-P."/>
        </authorList>
    </citation>
    <scope>NUCLEOTIDE SEQUENCE [LARGE SCALE GENOMIC DNA]</scope>
    <source>
        <strain evidence="1 4">DSM 45119</strain>
    </source>
</reference>
<protein>
    <recommendedName>
        <fullName evidence="5">SseB protein N-terminal domain-containing protein</fullName>
    </recommendedName>
</protein>
<evidence type="ECO:0000313" key="1">
    <source>
        <dbReference type="EMBL" id="RKT84830.1"/>
    </source>
</evidence>
<dbReference type="STRING" id="455193.SAMN05421805_10120"/>
<evidence type="ECO:0000313" key="3">
    <source>
        <dbReference type="Proteomes" id="UP000199398"/>
    </source>
</evidence>
<gene>
    <name evidence="1" type="ORF">ATL45_3158</name>
    <name evidence="2" type="ORF">SAMN05421805_10120</name>
</gene>
<evidence type="ECO:0008006" key="5">
    <source>
        <dbReference type="Google" id="ProtNLM"/>
    </source>
</evidence>
<dbReference type="EMBL" id="FOUP01000001">
    <property type="protein sequence ID" value="SFM36640.1"/>
    <property type="molecule type" value="Genomic_DNA"/>
</dbReference>
<name>A0A1I4QAK0_9PSEU</name>
<proteinExistence type="predicted"/>
<evidence type="ECO:0000313" key="4">
    <source>
        <dbReference type="Proteomes" id="UP000270697"/>
    </source>
</evidence>